<reference evidence="5" key="1">
    <citation type="journal article" date="2019" name="Int. J. Syst. Evol. Microbiol.">
        <title>The Global Catalogue of Microorganisms (GCM) 10K type strain sequencing project: providing services to taxonomists for standard genome sequencing and annotation.</title>
        <authorList>
            <consortium name="The Broad Institute Genomics Platform"/>
            <consortium name="The Broad Institute Genome Sequencing Center for Infectious Disease"/>
            <person name="Wu L."/>
            <person name="Ma J."/>
        </authorList>
    </citation>
    <scope>NUCLEOTIDE SEQUENCE [LARGE SCALE GENOMIC DNA]</scope>
    <source>
        <strain evidence="5">CGMCC 4.1622</strain>
    </source>
</reference>
<dbReference type="InterPro" id="IPR015424">
    <property type="entry name" value="PyrdxlP-dep_Trfase"/>
</dbReference>
<dbReference type="InterPro" id="IPR005814">
    <property type="entry name" value="Aminotrans_3"/>
</dbReference>
<dbReference type="Gene3D" id="3.40.640.10">
    <property type="entry name" value="Type I PLP-dependent aspartate aminotransferase-like (Major domain)"/>
    <property type="match status" value="1"/>
</dbReference>
<dbReference type="SUPFAM" id="SSF53383">
    <property type="entry name" value="PLP-dependent transferases"/>
    <property type="match status" value="1"/>
</dbReference>
<evidence type="ECO:0000256" key="2">
    <source>
        <dbReference type="ARBA" id="ARBA00022898"/>
    </source>
</evidence>
<evidence type="ECO:0000313" key="5">
    <source>
        <dbReference type="Proteomes" id="UP001596066"/>
    </source>
</evidence>
<dbReference type="Pfam" id="PF00202">
    <property type="entry name" value="Aminotran_3"/>
    <property type="match status" value="1"/>
</dbReference>
<keyword evidence="2 3" id="KW-0663">Pyridoxal phosphate</keyword>
<comment type="cofactor">
    <cofactor evidence="1">
        <name>pyridoxal 5'-phosphate</name>
        <dbReference type="ChEBI" id="CHEBI:597326"/>
    </cofactor>
</comment>
<accession>A0ABW0VMY3</accession>
<dbReference type="RefSeq" id="WP_346141485.1">
    <property type="nucleotide sequence ID" value="NZ_BAAAUA010000004.1"/>
</dbReference>
<evidence type="ECO:0000313" key="4">
    <source>
        <dbReference type="EMBL" id="MFC5646823.1"/>
    </source>
</evidence>
<dbReference type="PANTHER" id="PTHR43713">
    <property type="entry name" value="GLUTAMATE-1-SEMIALDEHYDE 2,1-AMINOMUTASE"/>
    <property type="match status" value="1"/>
</dbReference>
<keyword evidence="5" id="KW-1185">Reference proteome</keyword>
<organism evidence="4 5">
    <name type="scientific">Kitasatospora cinereorecta</name>
    <dbReference type="NCBI Taxonomy" id="285560"/>
    <lineage>
        <taxon>Bacteria</taxon>
        <taxon>Bacillati</taxon>
        <taxon>Actinomycetota</taxon>
        <taxon>Actinomycetes</taxon>
        <taxon>Kitasatosporales</taxon>
        <taxon>Streptomycetaceae</taxon>
        <taxon>Kitasatospora</taxon>
    </lineage>
</organism>
<protein>
    <submittedName>
        <fullName evidence="4">Aminotransferase class III-fold pyridoxal phosphate-dependent enzyme</fullName>
    </submittedName>
</protein>
<comment type="similarity">
    <text evidence="3">Belongs to the class-III pyridoxal-phosphate-dependent aminotransferase family.</text>
</comment>
<proteinExistence type="inferred from homology"/>
<comment type="caution">
    <text evidence="4">The sequence shown here is derived from an EMBL/GenBank/DDBJ whole genome shotgun (WGS) entry which is preliminary data.</text>
</comment>
<dbReference type="EMBL" id="JBHSOC010000115">
    <property type="protein sequence ID" value="MFC5646823.1"/>
    <property type="molecule type" value="Genomic_DNA"/>
</dbReference>
<keyword evidence="4" id="KW-0032">Aminotransferase</keyword>
<sequence length="466" mass="49752">MDAKPRLTDAHRRALARIREREDAAFRARVPTSLAMTARARSTMPGGVPTPWMAGFYRTPVLWLSHGSGPVFTDVDGNRYLDFNLGDMSTALGYAHPRLTETIAAQAARGVQLFLPSEPATAVCEQLRLRFTLPQWQFTLSASTANTEALRIARVATGRQGVLLFAGKYHGQLQETLWTTDDGSGDESAGADALVPEQTGLGAPPPELAVVAFNDLAAAEQVLDRRRCAAVLVEGVLTNCGTVLPEPGFLPGLREACTRTGTLLVMDETHTQFDHYGGAVAHYDLSPDLVTGGKGIAGGIPIGTYGMTDALAELVDAALADELGETVGLALGGTLFANALSLACADVVLTELMTPAEHERIGRLGTRLSDGIEAAARAHELPWRAHRFGARSGYCLQPELPRDAREAHTGIDPLFSDTRRVYLANRGVWDAISSAGPHAGFAHDEADIDLYLGLLGAFLDELCDSS</sequence>
<evidence type="ECO:0000256" key="3">
    <source>
        <dbReference type="RuleBase" id="RU003560"/>
    </source>
</evidence>
<name>A0ABW0VMY3_9ACTN</name>
<evidence type="ECO:0000256" key="1">
    <source>
        <dbReference type="ARBA" id="ARBA00001933"/>
    </source>
</evidence>
<dbReference type="Gene3D" id="3.90.1150.10">
    <property type="entry name" value="Aspartate Aminotransferase, domain 1"/>
    <property type="match status" value="1"/>
</dbReference>
<gene>
    <name evidence="4" type="ORF">ACFPZF_36460</name>
</gene>
<keyword evidence="4" id="KW-0808">Transferase</keyword>
<dbReference type="InterPro" id="IPR015422">
    <property type="entry name" value="PyrdxlP-dep_Trfase_small"/>
</dbReference>
<dbReference type="Proteomes" id="UP001596066">
    <property type="component" value="Unassembled WGS sequence"/>
</dbReference>
<dbReference type="GO" id="GO:0008483">
    <property type="term" value="F:transaminase activity"/>
    <property type="evidence" value="ECO:0007669"/>
    <property type="project" value="UniProtKB-KW"/>
</dbReference>
<dbReference type="PANTHER" id="PTHR43713:SF3">
    <property type="entry name" value="GLUTAMATE-1-SEMIALDEHYDE 2,1-AMINOMUTASE 1, CHLOROPLASTIC-RELATED"/>
    <property type="match status" value="1"/>
</dbReference>
<dbReference type="InterPro" id="IPR015421">
    <property type="entry name" value="PyrdxlP-dep_Trfase_major"/>
</dbReference>